<keyword evidence="2 8" id="KW-0349">Heme</keyword>
<comment type="caution">
    <text evidence="11">The sequence shown here is derived from an EMBL/GenBank/DDBJ whole genome shotgun (WGS) entry which is preliminary data.</text>
</comment>
<comment type="PTM">
    <text evidence="8">Binds 2 heme groups per subunit.</text>
</comment>
<feature type="binding site" description="axial binding residue" evidence="9">
    <location>
        <position position="223"/>
    </location>
    <ligand>
        <name>heme c</name>
        <dbReference type="ChEBI" id="CHEBI:61717"/>
        <label>2</label>
    </ligand>
    <ligandPart>
        <name>Fe</name>
        <dbReference type="ChEBI" id="CHEBI:18248"/>
    </ligandPart>
</feature>
<dbReference type="InterPro" id="IPR051395">
    <property type="entry name" value="Cytochrome_c_Peroxidase/MauG"/>
</dbReference>
<keyword evidence="7 9" id="KW-0408">Iron</keyword>
<dbReference type="GO" id="GO:0046872">
    <property type="term" value="F:metal ion binding"/>
    <property type="evidence" value="ECO:0007669"/>
    <property type="project" value="UniProtKB-KW"/>
</dbReference>
<accession>A0AAP2CJE0</accession>
<dbReference type="GO" id="GO:0004130">
    <property type="term" value="F:cytochrome-c peroxidase activity"/>
    <property type="evidence" value="ECO:0007669"/>
    <property type="project" value="TreeGrafter"/>
</dbReference>
<dbReference type="InterPro" id="IPR036909">
    <property type="entry name" value="Cyt_c-like_dom_sf"/>
</dbReference>
<evidence type="ECO:0000256" key="6">
    <source>
        <dbReference type="ARBA" id="ARBA00023002"/>
    </source>
</evidence>
<dbReference type="SUPFAM" id="SSF46626">
    <property type="entry name" value="Cytochrome c"/>
    <property type="match status" value="2"/>
</dbReference>
<keyword evidence="4" id="KW-0732">Signal</keyword>
<dbReference type="PROSITE" id="PS51007">
    <property type="entry name" value="CYTC"/>
    <property type="match status" value="1"/>
</dbReference>
<evidence type="ECO:0000256" key="7">
    <source>
        <dbReference type="ARBA" id="ARBA00023004"/>
    </source>
</evidence>
<gene>
    <name evidence="11" type="ORF">KI659_09715</name>
</gene>
<dbReference type="Pfam" id="PF03150">
    <property type="entry name" value="CCP_MauG"/>
    <property type="match status" value="1"/>
</dbReference>
<dbReference type="EMBL" id="JAHCMY010000004">
    <property type="protein sequence ID" value="MBS9524291.1"/>
    <property type="molecule type" value="Genomic_DNA"/>
</dbReference>
<dbReference type="AlphaFoldDB" id="A0AAP2CJE0"/>
<feature type="binding site" description="covalent" evidence="8">
    <location>
        <position position="222"/>
    </location>
    <ligand>
        <name>heme c</name>
        <dbReference type="ChEBI" id="CHEBI:61717"/>
        <label>2</label>
    </ligand>
</feature>
<protein>
    <submittedName>
        <fullName evidence="11">Cytochrome-c peroxidase</fullName>
    </submittedName>
</protein>
<keyword evidence="5" id="KW-0574">Periplasm</keyword>
<dbReference type="GO" id="GO:0042597">
    <property type="term" value="C:periplasmic space"/>
    <property type="evidence" value="ECO:0007669"/>
    <property type="project" value="UniProtKB-SubCell"/>
</dbReference>
<reference evidence="11 12" key="1">
    <citation type="submission" date="2021-05" db="EMBL/GenBank/DDBJ databases">
        <authorList>
            <person name="Zhang Z.D."/>
            <person name="Osman G."/>
        </authorList>
    </citation>
    <scope>NUCLEOTIDE SEQUENCE [LARGE SCALE GENOMIC DNA]</scope>
    <source>
        <strain evidence="11 12">KCTC 32217</strain>
    </source>
</reference>
<keyword evidence="6" id="KW-0560">Oxidoreductase</keyword>
<feature type="binding site" description="covalent" evidence="8">
    <location>
        <position position="72"/>
    </location>
    <ligand>
        <name>heme c</name>
        <dbReference type="ChEBI" id="CHEBI:61717"/>
        <label>1</label>
    </ligand>
</feature>
<keyword evidence="3 9" id="KW-0479">Metal-binding</keyword>
<keyword evidence="11" id="KW-0575">Peroxidase</keyword>
<feature type="binding site" description="axial binding residue" evidence="9">
    <location>
        <position position="298"/>
    </location>
    <ligand>
        <name>heme c</name>
        <dbReference type="ChEBI" id="CHEBI:61717"/>
        <label>2</label>
    </ligand>
    <ligandPart>
        <name>Fe</name>
        <dbReference type="ChEBI" id="CHEBI:18248"/>
    </ligandPart>
</feature>
<keyword evidence="12" id="KW-1185">Reference proteome</keyword>
<dbReference type="Pfam" id="PF00034">
    <property type="entry name" value="Cytochrom_C"/>
    <property type="match status" value="1"/>
</dbReference>
<dbReference type="PIRSF" id="PIRSF000294">
    <property type="entry name" value="Cytochrome-c_peroxidase"/>
    <property type="match status" value="1"/>
</dbReference>
<evidence type="ECO:0000256" key="3">
    <source>
        <dbReference type="ARBA" id="ARBA00022723"/>
    </source>
</evidence>
<evidence type="ECO:0000256" key="4">
    <source>
        <dbReference type="ARBA" id="ARBA00022729"/>
    </source>
</evidence>
<dbReference type="InterPro" id="IPR026259">
    <property type="entry name" value="MauG/Cytc_peroxidase"/>
</dbReference>
<feature type="binding site" description="axial binding residue" evidence="9">
    <location>
        <position position="76"/>
    </location>
    <ligand>
        <name>heme c</name>
        <dbReference type="ChEBI" id="CHEBI:61717"/>
        <label>1</label>
    </ligand>
    <ligandPart>
        <name>Fe</name>
        <dbReference type="ChEBI" id="CHEBI:18248"/>
    </ligandPart>
</feature>
<evidence type="ECO:0000256" key="8">
    <source>
        <dbReference type="PIRSR" id="PIRSR000294-1"/>
    </source>
</evidence>
<dbReference type="PANTHER" id="PTHR30600">
    <property type="entry name" value="CYTOCHROME C PEROXIDASE-RELATED"/>
    <property type="match status" value="1"/>
</dbReference>
<dbReference type="GO" id="GO:0009055">
    <property type="term" value="F:electron transfer activity"/>
    <property type="evidence" value="ECO:0007669"/>
    <property type="project" value="InterPro"/>
</dbReference>
<evidence type="ECO:0000256" key="1">
    <source>
        <dbReference type="ARBA" id="ARBA00004418"/>
    </source>
</evidence>
<comment type="cofactor">
    <cofactor evidence="8">
        <name>heme</name>
        <dbReference type="ChEBI" id="CHEBI:30413"/>
    </cofactor>
    <text evidence="8">Binds 2 heme groups.</text>
</comment>
<proteinExistence type="predicted"/>
<dbReference type="InterPro" id="IPR004852">
    <property type="entry name" value="Di-haem_cyt_c_peroxidsae"/>
</dbReference>
<dbReference type="GO" id="GO:0020037">
    <property type="term" value="F:heme binding"/>
    <property type="evidence" value="ECO:0007669"/>
    <property type="project" value="InterPro"/>
</dbReference>
<feature type="domain" description="Cytochrome c" evidence="10">
    <location>
        <begin position="205"/>
        <end position="323"/>
    </location>
</feature>
<dbReference type="PANTHER" id="PTHR30600:SF7">
    <property type="entry name" value="CYTOCHROME C PEROXIDASE-RELATED"/>
    <property type="match status" value="1"/>
</dbReference>
<evidence type="ECO:0000256" key="9">
    <source>
        <dbReference type="PIRSR" id="PIRSR000294-2"/>
    </source>
</evidence>
<comment type="subcellular location">
    <subcellularLocation>
        <location evidence="1">Periplasm</location>
    </subcellularLocation>
</comment>
<feature type="binding site" description="covalent" evidence="8">
    <location>
        <position position="75"/>
    </location>
    <ligand>
        <name>heme c</name>
        <dbReference type="ChEBI" id="CHEBI:61717"/>
        <label>1</label>
    </ligand>
</feature>
<evidence type="ECO:0000313" key="11">
    <source>
        <dbReference type="EMBL" id="MBS9524291.1"/>
    </source>
</evidence>
<dbReference type="InterPro" id="IPR009056">
    <property type="entry name" value="Cyt_c-like_dom"/>
</dbReference>
<dbReference type="Proteomes" id="UP001319104">
    <property type="component" value="Unassembled WGS sequence"/>
</dbReference>
<evidence type="ECO:0000256" key="5">
    <source>
        <dbReference type="ARBA" id="ARBA00022764"/>
    </source>
</evidence>
<name>A0AAP2CJE0_9BACT</name>
<sequence>MVSVDETQITPRKTTQIAKEDIQLWAIANKALKGLPSVESVTASIDNLEEKYELGKMLYYDPRLSVNGEQSCNSCHDLSTFGVDNLSTSPGAIKGKMGDRNSPTVLNAVLHDSQFWDGRAKTLEEQAKGPILNPVEMAIPHEDLLIDRLKEVEDYVKRFRSAFPEESNPITYDNVANAIAAFESTLLTPSRFDDFMDRDFTALNDQEKRGLTVFLDANCQSCHDGAALGGMQYRKFGEINDFWTVNNKIGRDKGMVTLTDNPGDLYKFKVPSLRNIEKTYPYFHDGSIWDLETSIHVMAKSQLNLDMSDEEIEDLVAFLKTLTGEVPERAMTVPELP</sequence>
<evidence type="ECO:0000313" key="12">
    <source>
        <dbReference type="Proteomes" id="UP001319104"/>
    </source>
</evidence>
<feature type="binding site" description="covalent" evidence="8">
    <location>
        <position position="219"/>
    </location>
    <ligand>
        <name>heme c</name>
        <dbReference type="ChEBI" id="CHEBI:61717"/>
        <label>2</label>
    </ligand>
</feature>
<dbReference type="Gene3D" id="1.10.760.10">
    <property type="entry name" value="Cytochrome c-like domain"/>
    <property type="match status" value="2"/>
</dbReference>
<organism evidence="11 12">
    <name type="scientific">Litoribacter ruber</name>
    <dbReference type="NCBI Taxonomy" id="702568"/>
    <lineage>
        <taxon>Bacteria</taxon>
        <taxon>Pseudomonadati</taxon>
        <taxon>Bacteroidota</taxon>
        <taxon>Cytophagia</taxon>
        <taxon>Cytophagales</taxon>
        <taxon>Cyclobacteriaceae</taxon>
        <taxon>Litoribacter</taxon>
    </lineage>
</organism>
<evidence type="ECO:0000256" key="2">
    <source>
        <dbReference type="ARBA" id="ARBA00022617"/>
    </source>
</evidence>
<evidence type="ECO:0000259" key="10">
    <source>
        <dbReference type="PROSITE" id="PS51007"/>
    </source>
</evidence>